<dbReference type="InterPro" id="IPR036641">
    <property type="entry name" value="HPT_dom_sf"/>
</dbReference>
<dbReference type="Proteomes" id="UP001596045">
    <property type="component" value="Unassembled WGS sequence"/>
</dbReference>
<organism evidence="4 5">
    <name type="scientific">Paraherbaspirillum soli</name>
    <dbReference type="NCBI Taxonomy" id="631222"/>
    <lineage>
        <taxon>Bacteria</taxon>
        <taxon>Pseudomonadati</taxon>
        <taxon>Pseudomonadota</taxon>
        <taxon>Betaproteobacteria</taxon>
        <taxon>Burkholderiales</taxon>
        <taxon>Oxalobacteraceae</taxon>
        <taxon>Paraherbaspirillum</taxon>
    </lineage>
</organism>
<protein>
    <submittedName>
        <fullName evidence="4">Hpt domain-containing protein</fullName>
    </submittedName>
</protein>
<sequence length="116" mass="12875">MKNTLEARCDLNPLDRFDPVSPQRKPELAADLRALFRESAGQDLVAIEQALAHGDYTSMKQHVHRFKGAAMMFDAAVIVEAIQHIEAILHAGGMMTNPDYKLAYACGLLRRQVGLL</sequence>
<dbReference type="SUPFAM" id="SSF47226">
    <property type="entry name" value="Histidine-containing phosphotransfer domain, HPT domain"/>
    <property type="match status" value="1"/>
</dbReference>
<gene>
    <name evidence="4" type="ORF">ACFPM8_17475</name>
</gene>
<evidence type="ECO:0000313" key="4">
    <source>
        <dbReference type="EMBL" id="MFC5475757.1"/>
    </source>
</evidence>
<feature type="modified residue" description="Phosphohistidine" evidence="2">
    <location>
        <position position="64"/>
    </location>
</feature>
<dbReference type="InterPro" id="IPR008207">
    <property type="entry name" value="Sig_transdc_His_kin_Hpt_dom"/>
</dbReference>
<evidence type="ECO:0000313" key="5">
    <source>
        <dbReference type="Proteomes" id="UP001596045"/>
    </source>
</evidence>
<feature type="domain" description="HPt" evidence="3">
    <location>
        <begin position="25"/>
        <end position="116"/>
    </location>
</feature>
<dbReference type="Gene3D" id="1.20.120.160">
    <property type="entry name" value="HPT domain"/>
    <property type="match status" value="1"/>
</dbReference>
<keyword evidence="1" id="KW-0902">Two-component regulatory system</keyword>
<dbReference type="RefSeq" id="WP_378999345.1">
    <property type="nucleotide sequence ID" value="NZ_JBHSMT010000028.1"/>
</dbReference>
<evidence type="ECO:0000259" key="3">
    <source>
        <dbReference type="PROSITE" id="PS50894"/>
    </source>
</evidence>
<proteinExistence type="predicted"/>
<dbReference type="PROSITE" id="PS50894">
    <property type="entry name" value="HPT"/>
    <property type="match status" value="1"/>
</dbReference>
<comment type="caution">
    <text evidence="4">The sequence shown here is derived from an EMBL/GenBank/DDBJ whole genome shotgun (WGS) entry which is preliminary data.</text>
</comment>
<keyword evidence="2" id="KW-0597">Phosphoprotein</keyword>
<dbReference type="Pfam" id="PF01627">
    <property type="entry name" value="Hpt"/>
    <property type="match status" value="1"/>
</dbReference>
<keyword evidence="5" id="KW-1185">Reference proteome</keyword>
<evidence type="ECO:0000256" key="1">
    <source>
        <dbReference type="ARBA" id="ARBA00023012"/>
    </source>
</evidence>
<name>A0ABW0MET1_9BURK</name>
<reference evidence="5" key="1">
    <citation type="journal article" date="2019" name="Int. J. Syst. Evol. Microbiol.">
        <title>The Global Catalogue of Microorganisms (GCM) 10K type strain sequencing project: providing services to taxonomists for standard genome sequencing and annotation.</title>
        <authorList>
            <consortium name="The Broad Institute Genomics Platform"/>
            <consortium name="The Broad Institute Genome Sequencing Center for Infectious Disease"/>
            <person name="Wu L."/>
            <person name="Ma J."/>
        </authorList>
    </citation>
    <scope>NUCLEOTIDE SEQUENCE [LARGE SCALE GENOMIC DNA]</scope>
    <source>
        <strain evidence="5">JCM 17066</strain>
    </source>
</reference>
<dbReference type="EMBL" id="JBHSMT010000028">
    <property type="protein sequence ID" value="MFC5475757.1"/>
    <property type="molecule type" value="Genomic_DNA"/>
</dbReference>
<evidence type="ECO:0000256" key="2">
    <source>
        <dbReference type="PROSITE-ProRule" id="PRU00110"/>
    </source>
</evidence>
<accession>A0ABW0MET1</accession>